<dbReference type="PATRIC" id="fig|1230458.4.peg.3928"/>
<proteinExistence type="predicted"/>
<dbReference type="Proteomes" id="UP000011648">
    <property type="component" value="Unassembled WGS sequence"/>
</dbReference>
<dbReference type="EMBL" id="AOIL01000067">
    <property type="protein sequence ID" value="ELY85543.1"/>
    <property type="molecule type" value="Genomic_DNA"/>
</dbReference>
<sequence length="82" mass="8408">MSDDADADGDTDSSANDTDQPSRSEPFELPRCPRCGTPIAQKTMIGPGEAIAGPCGCRVAPPDPDPGPDPSSEPDPDRSGPD</sequence>
<dbReference type="RefSeq" id="WP_006827501.1">
    <property type="nucleotide sequence ID" value="NZ_AOIL01000067.1"/>
</dbReference>
<gene>
    <name evidence="2" type="ORF">C484_19532</name>
</gene>
<organism evidence="2 3">
    <name type="scientific">Natrialba taiwanensis DSM 12281</name>
    <dbReference type="NCBI Taxonomy" id="1230458"/>
    <lineage>
        <taxon>Archaea</taxon>
        <taxon>Methanobacteriati</taxon>
        <taxon>Methanobacteriota</taxon>
        <taxon>Stenosarchaea group</taxon>
        <taxon>Halobacteria</taxon>
        <taxon>Halobacteriales</taxon>
        <taxon>Natrialbaceae</taxon>
        <taxon>Natrialba</taxon>
    </lineage>
</organism>
<feature type="region of interest" description="Disordered" evidence="1">
    <location>
        <begin position="1"/>
        <end position="82"/>
    </location>
</feature>
<accession>L9ZK54</accession>
<evidence type="ECO:0000256" key="1">
    <source>
        <dbReference type="SAM" id="MobiDB-lite"/>
    </source>
</evidence>
<dbReference type="AlphaFoldDB" id="L9ZK54"/>
<feature type="compositionally biased region" description="Pro residues" evidence="1">
    <location>
        <begin position="61"/>
        <end position="73"/>
    </location>
</feature>
<evidence type="ECO:0008006" key="4">
    <source>
        <dbReference type="Google" id="ProtNLM"/>
    </source>
</evidence>
<keyword evidence="3" id="KW-1185">Reference proteome</keyword>
<protein>
    <recommendedName>
        <fullName evidence="4">Small CPxCG-related zinc finger protein</fullName>
    </recommendedName>
</protein>
<evidence type="ECO:0000313" key="3">
    <source>
        <dbReference type="Proteomes" id="UP000011648"/>
    </source>
</evidence>
<comment type="caution">
    <text evidence="2">The sequence shown here is derived from an EMBL/GenBank/DDBJ whole genome shotgun (WGS) entry which is preliminary data.</text>
</comment>
<evidence type="ECO:0000313" key="2">
    <source>
        <dbReference type="EMBL" id="ELY85543.1"/>
    </source>
</evidence>
<dbReference type="OrthoDB" id="377491at2157"/>
<reference evidence="2 3" key="1">
    <citation type="journal article" date="2014" name="PLoS Genet.">
        <title>Phylogenetically driven sequencing of extremely halophilic archaea reveals strategies for static and dynamic osmo-response.</title>
        <authorList>
            <person name="Becker E.A."/>
            <person name="Seitzer P.M."/>
            <person name="Tritt A."/>
            <person name="Larsen D."/>
            <person name="Krusor M."/>
            <person name="Yao A.I."/>
            <person name="Wu D."/>
            <person name="Madern D."/>
            <person name="Eisen J.A."/>
            <person name="Darling A.E."/>
            <person name="Facciotti M.T."/>
        </authorList>
    </citation>
    <scope>NUCLEOTIDE SEQUENCE [LARGE SCALE GENOMIC DNA]</scope>
    <source>
        <strain evidence="2 3">DSM 12281</strain>
    </source>
</reference>
<feature type="compositionally biased region" description="Acidic residues" evidence="1">
    <location>
        <begin position="1"/>
        <end position="11"/>
    </location>
</feature>
<name>L9ZK54_9EURY</name>